<evidence type="ECO:0000313" key="2">
    <source>
        <dbReference type="EMBL" id="GLY88609.1"/>
    </source>
</evidence>
<dbReference type="Pfam" id="PF13560">
    <property type="entry name" value="HTH_31"/>
    <property type="match status" value="1"/>
</dbReference>
<sequence>MSGENEFGRYLARLRREAGKSQRRLAEALCDISGRDTVTRHEVSRWERGGRVPTSWLPHLATVLSVPLDRLERVLANSAHETDLMPEPSPQLVLSDLLPQTDEWQANAAGRRIGKEAAEHLAARAHALRLADDVIPSHDLVTPAFRELRAAVRLYRETSHSEEIGKALLSAIGEFAQITGWIASDAGRHRQAEEIYRLGLSAARQAGDPGLVANLAGSLAYQHANTGREAEAINLARAAQQEAETAHPTVQALALDRVAWAATKTGDTQTAIRALGDAHEAIARSALSDPPDWAYWVSDDELGVMDARVYTELQRPLRAVPLLTKILSRYDAAHTRELALYLSWLAVALTDANEPEEAAKTASRMLDLAEDFPSERTADRGRVVLAKLEPYRQDVSEVRDLFDRHSAA</sequence>
<dbReference type="Gene3D" id="1.25.40.10">
    <property type="entry name" value="Tetratricopeptide repeat domain"/>
    <property type="match status" value="1"/>
</dbReference>
<keyword evidence="3" id="KW-1185">Reference proteome</keyword>
<dbReference type="AlphaFoldDB" id="A0A9W6S743"/>
<dbReference type="PROSITE" id="PS50943">
    <property type="entry name" value="HTH_CROC1"/>
    <property type="match status" value="1"/>
</dbReference>
<name>A0A9W6S743_9ACTN</name>
<reference evidence="2" key="1">
    <citation type="submission" date="2023-03" db="EMBL/GenBank/DDBJ databases">
        <title>Actinoallomurus iriomotensis NBRC 103684.</title>
        <authorList>
            <person name="Ichikawa N."/>
            <person name="Sato H."/>
            <person name="Tonouchi N."/>
        </authorList>
    </citation>
    <scope>NUCLEOTIDE SEQUENCE</scope>
    <source>
        <strain evidence="2">NBRC 103684</strain>
    </source>
</reference>
<protein>
    <recommendedName>
        <fullName evidence="1">HTH cro/C1-type domain-containing protein</fullName>
    </recommendedName>
</protein>
<feature type="domain" description="HTH cro/C1-type" evidence="1">
    <location>
        <begin position="11"/>
        <end position="71"/>
    </location>
</feature>
<dbReference type="Proteomes" id="UP001165074">
    <property type="component" value="Unassembled WGS sequence"/>
</dbReference>
<dbReference type="InterPro" id="IPR001387">
    <property type="entry name" value="Cro/C1-type_HTH"/>
</dbReference>
<gene>
    <name evidence="2" type="ORF">Airi02_065380</name>
</gene>
<dbReference type="InterPro" id="IPR011990">
    <property type="entry name" value="TPR-like_helical_dom_sf"/>
</dbReference>
<accession>A0A9W6S743</accession>
<evidence type="ECO:0000313" key="3">
    <source>
        <dbReference type="Proteomes" id="UP001165074"/>
    </source>
</evidence>
<dbReference type="SUPFAM" id="SSF47413">
    <property type="entry name" value="lambda repressor-like DNA-binding domains"/>
    <property type="match status" value="1"/>
</dbReference>
<dbReference type="InterPro" id="IPR010982">
    <property type="entry name" value="Lambda_DNA-bd_dom_sf"/>
</dbReference>
<organism evidence="2 3">
    <name type="scientific">Actinoallomurus iriomotensis</name>
    <dbReference type="NCBI Taxonomy" id="478107"/>
    <lineage>
        <taxon>Bacteria</taxon>
        <taxon>Bacillati</taxon>
        <taxon>Actinomycetota</taxon>
        <taxon>Actinomycetes</taxon>
        <taxon>Streptosporangiales</taxon>
        <taxon>Thermomonosporaceae</taxon>
        <taxon>Actinoallomurus</taxon>
    </lineage>
</organism>
<dbReference type="GO" id="GO:0003677">
    <property type="term" value="F:DNA binding"/>
    <property type="evidence" value="ECO:0007669"/>
    <property type="project" value="InterPro"/>
</dbReference>
<evidence type="ECO:0000259" key="1">
    <source>
        <dbReference type="PROSITE" id="PS50943"/>
    </source>
</evidence>
<proteinExistence type="predicted"/>
<dbReference type="CDD" id="cd00093">
    <property type="entry name" value="HTH_XRE"/>
    <property type="match status" value="1"/>
</dbReference>
<dbReference type="Gene3D" id="1.10.260.40">
    <property type="entry name" value="lambda repressor-like DNA-binding domains"/>
    <property type="match status" value="1"/>
</dbReference>
<dbReference type="SUPFAM" id="SSF48452">
    <property type="entry name" value="TPR-like"/>
    <property type="match status" value="1"/>
</dbReference>
<dbReference type="RefSeq" id="WP_285578403.1">
    <property type="nucleotide sequence ID" value="NZ_BSTK01000010.1"/>
</dbReference>
<dbReference type="EMBL" id="BSTK01000010">
    <property type="protein sequence ID" value="GLY88609.1"/>
    <property type="molecule type" value="Genomic_DNA"/>
</dbReference>
<comment type="caution">
    <text evidence="2">The sequence shown here is derived from an EMBL/GenBank/DDBJ whole genome shotgun (WGS) entry which is preliminary data.</text>
</comment>